<evidence type="ECO:0008006" key="3">
    <source>
        <dbReference type="Google" id="ProtNLM"/>
    </source>
</evidence>
<evidence type="ECO:0000313" key="1">
    <source>
        <dbReference type="EMBL" id="MPC25217.1"/>
    </source>
</evidence>
<sequence>MCAEVAASYPKPIKSQQGIGASNSIRSADHVAFRPVSCCQCDVGKMLSLVRTCAPTDMGWDCERGRTKGGHQMEVCHDTCTWDGCNHARSTAASALVVVTTALLTNVLLL</sequence>
<dbReference type="Proteomes" id="UP000324222">
    <property type="component" value="Unassembled WGS sequence"/>
</dbReference>
<reference evidence="1 2" key="1">
    <citation type="submission" date="2019-05" db="EMBL/GenBank/DDBJ databases">
        <title>Another draft genome of Portunus trituberculatus and its Hox gene families provides insights of decapod evolution.</title>
        <authorList>
            <person name="Jeong J.-H."/>
            <person name="Song I."/>
            <person name="Kim S."/>
            <person name="Choi T."/>
            <person name="Kim D."/>
            <person name="Ryu S."/>
            <person name="Kim W."/>
        </authorList>
    </citation>
    <scope>NUCLEOTIDE SEQUENCE [LARGE SCALE GENOMIC DNA]</scope>
    <source>
        <tissue evidence="1">Muscle</tissue>
    </source>
</reference>
<gene>
    <name evidence="1" type="ORF">E2C01_018322</name>
</gene>
<protein>
    <recommendedName>
        <fullName evidence="3">Protein quiver</fullName>
    </recommendedName>
</protein>
<proteinExistence type="predicted"/>
<name>A0A5B7DVT9_PORTR</name>
<comment type="caution">
    <text evidence="1">The sequence shown here is derived from an EMBL/GenBank/DDBJ whole genome shotgun (WGS) entry which is preliminary data.</text>
</comment>
<evidence type="ECO:0000313" key="2">
    <source>
        <dbReference type="Proteomes" id="UP000324222"/>
    </source>
</evidence>
<keyword evidence="2" id="KW-1185">Reference proteome</keyword>
<dbReference type="OrthoDB" id="6365664at2759"/>
<accession>A0A5B7DVT9</accession>
<dbReference type="EMBL" id="VSRR010001434">
    <property type="protein sequence ID" value="MPC25217.1"/>
    <property type="molecule type" value="Genomic_DNA"/>
</dbReference>
<organism evidence="1 2">
    <name type="scientific">Portunus trituberculatus</name>
    <name type="common">Swimming crab</name>
    <name type="synonym">Neptunus trituberculatus</name>
    <dbReference type="NCBI Taxonomy" id="210409"/>
    <lineage>
        <taxon>Eukaryota</taxon>
        <taxon>Metazoa</taxon>
        <taxon>Ecdysozoa</taxon>
        <taxon>Arthropoda</taxon>
        <taxon>Crustacea</taxon>
        <taxon>Multicrustacea</taxon>
        <taxon>Malacostraca</taxon>
        <taxon>Eumalacostraca</taxon>
        <taxon>Eucarida</taxon>
        <taxon>Decapoda</taxon>
        <taxon>Pleocyemata</taxon>
        <taxon>Brachyura</taxon>
        <taxon>Eubrachyura</taxon>
        <taxon>Portunoidea</taxon>
        <taxon>Portunidae</taxon>
        <taxon>Portuninae</taxon>
        <taxon>Portunus</taxon>
    </lineage>
</organism>
<dbReference type="AlphaFoldDB" id="A0A5B7DVT9"/>